<dbReference type="AlphaFoldDB" id="A0AA38BTD1"/>
<gene>
    <name evidence="2" type="ORF">KI387_031728</name>
</gene>
<protein>
    <submittedName>
        <fullName evidence="2">Uncharacterized protein</fullName>
    </submittedName>
</protein>
<evidence type="ECO:0000313" key="2">
    <source>
        <dbReference type="EMBL" id="KAH9287611.1"/>
    </source>
</evidence>
<reference evidence="2 3" key="1">
    <citation type="journal article" date="2021" name="Nat. Plants">
        <title>The Taxus genome provides insights into paclitaxel biosynthesis.</title>
        <authorList>
            <person name="Xiong X."/>
            <person name="Gou J."/>
            <person name="Liao Q."/>
            <person name="Li Y."/>
            <person name="Zhou Q."/>
            <person name="Bi G."/>
            <person name="Li C."/>
            <person name="Du R."/>
            <person name="Wang X."/>
            <person name="Sun T."/>
            <person name="Guo L."/>
            <person name="Liang H."/>
            <person name="Lu P."/>
            <person name="Wu Y."/>
            <person name="Zhang Z."/>
            <person name="Ro D.K."/>
            <person name="Shang Y."/>
            <person name="Huang S."/>
            <person name="Yan J."/>
        </authorList>
    </citation>
    <scope>NUCLEOTIDE SEQUENCE [LARGE SCALE GENOMIC DNA]</scope>
    <source>
        <strain evidence="2">Ta-2019</strain>
    </source>
</reference>
<organism evidence="2 3">
    <name type="scientific">Taxus chinensis</name>
    <name type="common">Chinese yew</name>
    <name type="synonym">Taxus wallichiana var. chinensis</name>
    <dbReference type="NCBI Taxonomy" id="29808"/>
    <lineage>
        <taxon>Eukaryota</taxon>
        <taxon>Viridiplantae</taxon>
        <taxon>Streptophyta</taxon>
        <taxon>Embryophyta</taxon>
        <taxon>Tracheophyta</taxon>
        <taxon>Spermatophyta</taxon>
        <taxon>Pinopsida</taxon>
        <taxon>Pinidae</taxon>
        <taxon>Conifers II</taxon>
        <taxon>Cupressales</taxon>
        <taxon>Taxaceae</taxon>
        <taxon>Taxus</taxon>
    </lineage>
</organism>
<evidence type="ECO:0000313" key="3">
    <source>
        <dbReference type="Proteomes" id="UP000824469"/>
    </source>
</evidence>
<sequence length="76" mass="8654">MFEKSSSDLDNLLSHQRSTSDKAGLGFNEDLKDKEFKKEDKVPNKEFGEPSTKEEVKVTNSKENEKTKHITQPNAL</sequence>
<dbReference type="EMBL" id="JAHRHJ020003813">
    <property type="protein sequence ID" value="KAH9287611.1"/>
    <property type="molecule type" value="Genomic_DNA"/>
</dbReference>
<comment type="caution">
    <text evidence="2">The sequence shown here is derived from an EMBL/GenBank/DDBJ whole genome shotgun (WGS) entry which is preliminary data.</text>
</comment>
<dbReference type="Proteomes" id="UP000824469">
    <property type="component" value="Unassembled WGS sequence"/>
</dbReference>
<keyword evidence="3" id="KW-1185">Reference proteome</keyword>
<proteinExistence type="predicted"/>
<feature type="compositionally biased region" description="Basic and acidic residues" evidence="1">
    <location>
        <begin position="29"/>
        <end position="68"/>
    </location>
</feature>
<feature type="region of interest" description="Disordered" evidence="1">
    <location>
        <begin position="1"/>
        <end position="76"/>
    </location>
</feature>
<evidence type="ECO:0000256" key="1">
    <source>
        <dbReference type="SAM" id="MobiDB-lite"/>
    </source>
</evidence>
<feature type="non-terminal residue" evidence="2">
    <location>
        <position position="76"/>
    </location>
</feature>
<accession>A0AA38BTD1</accession>
<name>A0AA38BTD1_TAXCH</name>